<organism evidence="1 2">
    <name type="scientific">Pseudonocardia xishanensis</name>
    <dbReference type="NCBI Taxonomy" id="630995"/>
    <lineage>
        <taxon>Bacteria</taxon>
        <taxon>Bacillati</taxon>
        <taxon>Actinomycetota</taxon>
        <taxon>Actinomycetes</taxon>
        <taxon>Pseudonocardiales</taxon>
        <taxon>Pseudonocardiaceae</taxon>
        <taxon>Pseudonocardia</taxon>
    </lineage>
</organism>
<dbReference type="Proteomes" id="UP001501598">
    <property type="component" value="Unassembled WGS sequence"/>
</dbReference>
<accession>A0ABP8RS86</accession>
<comment type="caution">
    <text evidence="1">The sequence shown here is derived from an EMBL/GenBank/DDBJ whole genome shotgun (WGS) entry which is preliminary data.</text>
</comment>
<gene>
    <name evidence="1" type="ORF">GCM10023175_25980</name>
</gene>
<protein>
    <submittedName>
        <fullName evidence="1">Uncharacterized protein</fullName>
    </submittedName>
</protein>
<reference evidence="2" key="1">
    <citation type="journal article" date="2019" name="Int. J. Syst. Evol. Microbiol.">
        <title>The Global Catalogue of Microorganisms (GCM) 10K type strain sequencing project: providing services to taxonomists for standard genome sequencing and annotation.</title>
        <authorList>
            <consortium name="The Broad Institute Genomics Platform"/>
            <consortium name="The Broad Institute Genome Sequencing Center for Infectious Disease"/>
            <person name="Wu L."/>
            <person name="Ma J."/>
        </authorList>
    </citation>
    <scope>NUCLEOTIDE SEQUENCE [LARGE SCALE GENOMIC DNA]</scope>
    <source>
        <strain evidence="2">JCM 17906</strain>
    </source>
</reference>
<keyword evidence="2" id="KW-1185">Reference proteome</keyword>
<dbReference type="EMBL" id="BAABGT010000032">
    <property type="protein sequence ID" value="GAA4545675.1"/>
    <property type="molecule type" value="Genomic_DNA"/>
</dbReference>
<name>A0ABP8RS86_9PSEU</name>
<dbReference type="RefSeq" id="WP_345416633.1">
    <property type="nucleotide sequence ID" value="NZ_BAABGT010000032.1"/>
</dbReference>
<evidence type="ECO:0000313" key="2">
    <source>
        <dbReference type="Proteomes" id="UP001501598"/>
    </source>
</evidence>
<evidence type="ECO:0000313" key="1">
    <source>
        <dbReference type="EMBL" id="GAA4545675.1"/>
    </source>
</evidence>
<proteinExistence type="predicted"/>
<sequence>MTTTTTYIPTEVPGLVLDDPGRWRAAGVDHWHLVADEHATGDPRRYSRDRWAAVREVGSADDPRDAWRWLVERRLAVLEAATDPGTVARRAGWGTPDAWAERCAVTWFMITTVPGSPAGGGISISDGRSLDLFAEPVTAGSCTRHS</sequence>